<dbReference type="PRINTS" id="PR00455">
    <property type="entry name" value="HTHTETR"/>
</dbReference>
<evidence type="ECO:0000256" key="3">
    <source>
        <dbReference type="SAM" id="MobiDB-lite"/>
    </source>
</evidence>
<dbReference type="EMBL" id="JBHUHD010000001">
    <property type="protein sequence ID" value="MFD2140512.1"/>
    <property type="molecule type" value="Genomic_DNA"/>
</dbReference>
<evidence type="ECO:0000313" key="6">
    <source>
        <dbReference type="Proteomes" id="UP001597299"/>
    </source>
</evidence>
<evidence type="ECO:0000256" key="2">
    <source>
        <dbReference type="PROSITE-ProRule" id="PRU00335"/>
    </source>
</evidence>
<dbReference type="InterPro" id="IPR036271">
    <property type="entry name" value="Tet_transcr_reg_TetR-rel_C_sf"/>
</dbReference>
<accession>A0ABW4YVT7</accession>
<feature type="region of interest" description="Disordered" evidence="3">
    <location>
        <begin position="1"/>
        <end position="22"/>
    </location>
</feature>
<keyword evidence="1 2" id="KW-0238">DNA-binding</keyword>
<feature type="compositionally biased region" description="Basic and acidic residues" evidence="3">
    <location>
        <begin position="1"/>
        <end position="14"/>
    </location>
</feature>
<feature type="DNA-binding region" description="H-T-H motif" evidence="2">
    <location>
        <begin position="45"/>
        <end position="64"/>
    </location>
</feature>
<dbReference type="Proteomes" id="UP001597299">
    <property type="component" value="Unassembled WGS sequence"/>
</dbReference>
<comment type="caution">
    <text evidence="5">The sequence shown here is derived from an EMBL/GenBank/DDBJ whole genome shotgun (WGS) entry which is preliminary data.</text>
</comment>
<evidence type="ECO:0000256" key="1">
    <source>
        <dbReference type="ARBA" id="ARBA00023125"/>
    </source>
</evidence>
<dbReference type="InterPro" id="IPR050109">
    <property type="entry name" value="HTH-type_TetR-like_transc_reg"/>
</dbReference>
<dbReference type="PROSITE" id="PS50977">
    <property type="entry name" value="HTH_TETR_2"/>
    <property type="match status" value="1"/>
</dbReference>
<dbReference type="Pfam" id="PF17938">
    <property type="entry name" value="TetR_C_29"/>
    <property type="match status" value="1"/>
</dbReference>
<protein>
    <submittedName>
        <fullName evidence="5">TetR/AcrR family transcriptional regulator</fullName>
    </submittedName>
</protein>
<dbReference type="RefSeq" id="WP_213352921.1">
    <property type="nucleotide sequence ID" value="NZ_JAHBGB010000031.1"/>
</dbReference>
<name>A0ABW4YVT7_9HYPH</name>
<proteinExistence type="predicted"/>
<keyword evidence="6" id="KW-1185">Reference proteome</keyword>
<feature type="domain" description="HTH tetR-type" evidence="4">
    <location>
        <begin position="22"/>
        <end position="82"/>
    </location>
</feature>
<dbReference type="InterPro" id="IPR041474">
    <property type="entry name" value="NicS_C"/>
</dbReference>
<dbReference type="InterPro" id="IPR009057">
    <property type="entry name" value="Homeodomain-like_sf"/>
</dbReference>
<dbReference type="PANTHER" id="PTHR30328">
    <property type="entry name" value="TRANSCRIPTIONAL REPRESSOR"/>
    <property type="match status" value="1"/>
</dbReference>
<gene>
    <name evidence="5" type="ORF">ACFSNC_08885</name>
</gene>
<evidence type="ECO:0000259" key="4">
    <source>
        <dbReference type="PROSITE" id="PS50977"/>
    </source>
</evidence>
<dbReference type="InterPro" id="IPR001647">
    <property type="entry name" value="HTH_TetR"/>
</dbReference>
<dbReference type="PANTHER" id="PTHR30328:SF54">
    <property type="entry name" value="HTH-TYPE TRANSCRIPTIONAL REPRESSOR SCO4008"/>
    <property type="match status" value="1"/>
</dbReference>
<dbReference type="Gene3D" id="1.10.357.10">
    <property type="entry name" value="Tetracycline Repressor, domain 2"/>
    <property type="match status" value="1"/>
</dbReference>
<dbReference type="SUPFAM" id="SSF48498">
    <property type="entry name" value="Tetracyclin repressor-like, C-terminal domain"/>
    <property type="match status" value="1"/>
</dbReference>
<organism evidence="5 6">
    <name type="scientific">Ancylobacter oerskovii</name>
    <dbReference type="NCBI Taxonomy" id="459519"/>
    <lineage>
        <taxon>Bacteria</taxon>
        <taxon>Pseudomonadati</taxon>
        <taxon>Pseudomonadota</taxon>
        <taxon>Alphaproteobacteria</taxon>
        <taxon>Hyphomicrobiales</taxon>
        <taxon>Xanthobacteraceae</taxon>
        <taxon>Ancylobacter</taxon>
    </lineage>
</organism>
<sequence>MEKTDTAPRPDRKSPSWTQDPEGVRRSILEAARIEFVEHGLSGARVDEIAAKTATSKRMIYYYFGDKEGLYRAVIEEMYDRIRRFERGLDLGALPPDEAMAKLAGFTFDYHADNPDFVRMVMIENIHHARHLATSTKIATLNLSIIDVIREIYEGGVAAGLFRPGLEALDIHLTISALSFYNVSNRASIRQVFGHDMGAPDILPQRRQTAIDTVMRMLRH</sequence>
<dbReference type="SUPFAM" id="SSF46689">
    <property type="entry name" value="Homeodomain-like"/>
    <property type="match status" value="1"/>
</dbReference>
<evidence type="ECO:0000313" key="5">
    <source>
        <dbReference type="EMBL" id="MFD2140512.1"/>
    </source>
</evidence>
<reference evidence="6" key="1">
    <citation type="journal article" date="2019" name="Int. J. Syst. Evol. Microbiol.">
        <title>The Global Catalogue of Microorganisms (GCM) 10K type strain sequencing project: providing services to taxonomists for standard genome sequencing and annotation.</title>
        <authorList>
            <consortium name="The Broad Institute Genomics Platform"/>
            <consortium name="The Broad Institute Genome Sequencing Center for Infectious Disease"/>
            <person name="Wu L."/>
            <person name="Ma J."/>
        </authorList>
    </citation>
    <scope>NUCLEOTIDE SEQUENCE [LARGE SCALE GENOMIC DNA]</scope>
    <source>
        <strain evidence="6">CCM 7435</strain>
    </source>
</reference>
<dbReference type="Pfam" id="PF00440">
    <property type="entry name" value="TetR_N"/>
    <property type="match status" value="1"/>
</dbReference>